<gene>
    <name evidence="4" type="ORF">HKI87_12g70520</name>
</gene>
<feature type="region of interest" description="Disordered" evidence="2">
    <location>
        <begin position="437"/>
        <end position="461"/>
    </location>
</feature>
<proteinExistence type="inferred from homology"/>
<feature type="domain" description="ATPase F1/V1/A1 complex alpha/beta subunit nucleotide-binding" evidence="3">
    <location>
        <begin position="215"/>
        <end position="334"/>
    </location>
</feature>
<keyword evidence="5" id="KW-1185">Reference proteome</keyword>
<evidence type="ECO:0000256" key="1">
    <source>
        <dbReference type="ARBA" id="ARBA00008936"/>
    </source>
</evidence>
<dbReference type="Proteomes" id="UP001472866">
    <property type="component" value="Chromosome 12"/>
</dbReference>
<dbReference type="EMBL" id="CP151512">
    <property type="protein sequence ID" value="WZN65493.1"/>
    <property type="molecule type" value="Genomic_DNA"/>
</dbReference>
<organism evidence="4 5">
    <name type="scientific">Chloropicon roscoffensis</name>
    <dbReference type="NCBI Taxonomy" id="1461544"/>
    <lineage>
        <taxon>Eukaryota</taxon>
        <taxon>Viridiplantae</taxon>
        <taxon>Chlorophyta</taxon>
        <taxon>Chloropicophyceae</taxon>
        <taxon>Chloropicales</taxon>
        <taxon>Chloropicaceae</taxon>
        <taxon>Chloropicon</taxon>
    </lineage>
</organism>
<evidence type="ECO:0000259" key="3">
    <source>
        <dbReference type="Pfam" id="PF00006"/>
    </source>
</evidence>
<dbReference type="PANTHER" id="PTHR48082:SF2">
    <property type="entry name" value="ATP SYNTHASE SUBUNIT ALPHA, MITOCHONDRIAL"/>
    <property type="match status" value="1"/>
</dbReference>
<dbReference type="GO" id="GO:0046933">
    <property type="term" value="F:proton-transporting ATP synthase activity, rotational mechanism"/>
    <property type="evidence" value="ECO:0007669"/>
    <property type="project" value="InterPro"/>
</dbReference>
<sequence>MVPAATPTTYLGVARQFVMKAARRGRLSPRHAVPFSSTAPAARARLLACPPPPPAAPGALAHTSRGRASRLLAPASRCFASSASSSSPSVTVDLVREDDAFVVIRGVGHGVPAGALLLDENTGDAVAYVAYNLKDMDPTELRAIALPLSGAASVLEEGRALRLAEDGVVARAPSPDQAFGVGAGPSPSDAEGLPLFNDYPGVDDRQPISENFRTGVKAVDAIVPVGVGQSMLLMGKSGSRKTTLALDVLLAHASNEVEGGFKFVYACDTKDLARVREAVSAAGLESRTAIVTSDAARDSPGERYACVLRALAIAEGVRDAGGDAVVFLDDLSGPVEFWEAVCRFESEITGGQDGMEEMVEVDGMLIARFDALQRQFFSNILQRSARMNDKLGGGSLTLFGLLRGEPMRQDKMDLGVKILKQQNLSAEMREKLLRALAEQVKDSSHSSNSDGGEDSSGRGDRFHVSTRTVEEFKSISDGHILLCDSNVGRGEDTYDIVPSLSTTRLGVGRVAAPEVADLCSSLQLELQQSLDASAFGAGAKASAKSVLALFTQRAGRPVPLAELREDLARALLEKKEKEFV</sequence>
<dbReference type="GO" id="GO:0005524">
    <property type="term" value="F:ATP binding"/>
    <property type="evidence" value="ECO:0007669"/>
    <property type="project" value="InterPro"/>
</dbReference>
<evidence type="ECO:0000256" key="2">
    <source>
        <dbReference type="SAM" id="MobiDB-lite"/>
    </source>
</evidence>
<dbReference type="InterPro" id="IPR005294">
    <property type="entry name" value="ATP_synth_F1_asu"/>
</dbReference>
<evidence type="ECO:0000313" key="4">
    <source>
        <dbReference type="EMBL" id="WZN65493.1"/>
    </source>
</evidence>
<protein>
    <submittedName>
        <fullName evidence="4">Subunit alpha of ATP synthase</fullName>
    </submittedName>
</protein>
<reference evidence="4 5" key="1">
    <citation type="submission" date="2024-03" db="EMBL/GenBank/DDBJ databases">
        <title>Complete genome sequence of the green alga Chloropicon roscoffensis RCC1871.</title>
        <authorList>
            <person name="Lemieux C."/>
            <person name="Pombert J.-F."/>
            <person name="Otis C."/>
            <person name="Turmel M."/>
        </authorList>
    </citation>
    <scope>NUCLEOTIDE SEQUENCE [LARGE SCALE GENOMIC DNA]</scope>
    <source>
        <strain evidence="4 5">RCC1871</strain>
    </source>
</reference>
<dbReference type="PANTHER" id="PTHR48082">
    <property type="entry name" value="ATP SYNTHASE SUBUNIT ALPHA, MITOCHONDRIAL"/>
    <property type="match status" value="1"/>
</dbReference>
<dbReference type="InterPro" id="IPR000194">
    <property type="entry name" value="ATPase_F1/V1/A1_a/bsu_nucl-bd"/>
</dbReference>
<comment type="similarity">
    <text evidence="1">Belongs to the ATPase alpha/beta chains family.</text>
</comment>
<dbReference type="GO" id="GO:0045259">
    <property type="term" value="C:proton-transporting ATP synthase complex"/>
    <property type="evidence" value="ECO:0007669"/>
    <property type="project" value="InterPro"/>
</dbReference>
<dbReference type="SUPFAM" id="SSF52540">
    <property type="entry name" value="P-loop containing nucleoside triphosphate hydrolases"/>
    <property type="match status" value="1"/>
</dbReference>
<evidence type="ECO:0000313" key="5">
    <source>
        <dbReference type="Proteomes" id="UP001472866"/>
    </source>
</evidence>
<dbReference type="InterPro" id="IPR027417">
    <property type="entry name" value="P-loop_NTPase"/>
</dbReference>
<dbReference type="AlphaFoldDB" id="A0AAX4PHC8"/>
<name>A0AAX4PHC8_9CHLO</name>
<dbReference type="Pfam" id="PF00006">
    <property type="entry name" value="ATP-synt_ab"/>
    <property type="match status" value="1"/>
</dbReference>
<accession>A0AAX4PHC8</accession>
<dbReference type="Gene3D" id="3.40.50.300">
    <property type="entry name" value="P-loop containing nucleotide triphosphate hydrolases"/>
    <property type="match status" value="1"/>
</dbReference>
<dbReference type="GO" id="GO:0043531">
    <property type="term" value="F:ADP binding"/>
    <property type="evidence" value="ECO:0007669"/>
    <property type="project" value="TreeGrafter"/>
</dbReference>